<evidence type="ECO:0000313" key="2">
    <source>
        <dbReference type="Proteomes" id="UP000054337"/>
    </source>
</evidence>
<sequence length="114" mass="12602">MSNRPVPITGDRPLALVSALDLNTLQFINLLVQSNWPPSTGATVQLGRQILSNGQVLYKAVVTNCAGGNMYGNINLLTDIVMGFSRGEALYKLLEHVEVQGWNRIMEVDMRTDR</sequence>
<name>W7F0Z2_BIPV3</name>
<dbReference type="EMBL" id="KI968692">
    <property type="protein sequence ID" value="EUN32849.1"/>
    <property type="molecule type" value="Genomic_DNA"/>
</dbReference>
<dbReference type="GeneID" id="26250338"/>
<dbReference type="RefSeq" id="XP_014562249.1">
    <property type="nucleotide sequence ID" value="XM_014706763.1"/>
</dbReference>
<organism evidence="1 2">
    <name type="scientific">Bipolaris victoriae (strain FI3)</name>
    <name type="common">Victoria blight of oats agent</name>
    <name type="synonym">Cochliobolus victoriae</name>
    <dbReference type="NCBI Taxonomy" id="930091"/>
    <lineage>
        <taxon>Eukaryota</taxon>
        <taxon>Fungi</taxon>
        <taxon>Dikarya</taxon>
        <taxon>Ascomycota</taxon>
        <taxon>Pezizomycotina</taxon>
        <taxon>Dothideomycetes</taxon>
        <taxon>Pleosporomycetidae</taxon>
        <taxon>Pleosporales</taxon>
        <taxon>Pleosporineae</taxon>
        <taxon>Pleosporaceae</taxon>
        <taxon>Bipolaris</taxon>
    </lineage>
</organism>
<reference evidence="1 2" key="1">
    <citation type="journal article" date="2013" name="PLoS Genet.">
        <title>Comparative genome structure, secondary metabolite, and effector coding capacity across Cochliobolus pathogens.</title>
        <authorList>
            <person name="Condon B.J."/>
            <person name="Leng Y."/>
            <person name="Wu D."/>
            <person name="Bushley K.E."/>
            <person name="Ohm R.A."/>
            <person name="Otillar R."/>
            <person name="Martin J."/>
            <person name="Schackwitz W."/>
            <person name="Grimwood J."/>
            <person name="MohdZainudin N."/>
            <person name="Xue C."/>
            <person name="Wang R."/>
            <person name="Manning V.A."/>
            <person name="Dhillon B."/>
            <person name="Tu Z.J."/>
            <person name="Steffenson B.J."/>
            <person name="Salamov A."/>
            <person name="Sun H."/>
            <person name="Lowry S."/>
            <person name="LaButti K."/>
            <person name="Han J."/>
            <person name="Copeland A."/>
            <person name="Lindquist E."/>
            <person name="Barry K."/>
            <person name="Schmutz J."/>
            <person name="Baker S.E."/>
            <person name="Ciuffetti L.M."/>
            <person name="Grigoriev I.V."/>
            <person name="Zhong S."/>
            <person name="Turgeon B.G."/>
        </authorList>
    </citation>
    <scope>NUCLEOTIDE SEQUENCE [LARGE SCALE GENOMIC DNA]</scope>
    <source>
        <strain evidence="1 2">FI3</strain>
    </source>
</reference>
<evidence type="ECO:0000313" key="1">
    <source>
        <dbReference type="EMBL" id="EUN32849.1"/>
    </source>
</evidence>
<dbReference type="Proteomes" id="UP000054337">
    <property type="component" value="Unassembled WGS sequence"/>
</dbReference>
<dbReference type="OrthoDB" id="10323554at2759"/>
<dbReference type="HOGENOM" id="CLU_2223054_0_0_1"/>
<gene>
    <name evidence="1" type="ORF">COCVIDRAFT_11334</name>
</gene>
<proteinExistence type="predicted"/>
<keyword evidence="2" id="KW-1185">Reference proteome</keyword>
<dbReference type="AlphaFoldDB" id="W7F0Z2"/>
<accession>W7F0Z2</accession>
<protein>
    <submittedName>
        <fullName evidence="1">Uncharacterized protein</fullName>
    </submittedName>
</protein>